<dbReference type="GO" id="GO:0007165">
    <property type="term" value="P:signal transduction"/>
    <property type="evidence" value="ECO:0007669"/>
    <property type="project" value="InterPro"/>
</dbReference>
<dbReference type="Proteomes" id="UP000219522">
    <property type="component" value="Unassembled WGS sequence"/>
</dbReference>
<dbReference type="Gene3D" id="3.40.50.10140">
    <property type="entry name" value="Toll/interleukin-1 receptor homology (TIR) domain"/>
    <property type="match status" value="1"/>
</dbReference>
<gene>
    <name evidence="2" type="ORF">SAMN05446927_7380</name>
</gene>
<dbReference type="InterPro" id="IPR000157">
    <property type="entry name" value="TIR_dom"/>
</dbReference>
<evidence type="ECO:0000313" key="3">
    <source>
        <dbReference type="Proteomes" id="UP000219522"/>
    </source>
</evidence>
<dbReference type="InterPro" id="IPR035897">
    <property type="entry name" value="Toll_tir_struct_dom_sf"/>
</dbReference>
<dbReference type="SUPFAM" id="SSF52200">
    <property type="entry name" value="Toll/Interleukin receptor TIR domain"/>
    <property type="match status" value="1"/>
</dbReference>
<accession>A0A7Z7IDI7</accession>
<organism evidence="2 3">
    <name type="scientific">Caballeronia arationis</name>
    <dbReference type="NCBI Taxonomy" id="1777142"/>
    <lineage>
        <taxon>Bacteria</taxon>
        <taxon>Pseudomonadati</taxon>
        <taxon>Pseudomonadota</taxon>
        <taxon>Betaproteobacteria</taxon>
        <taxon>Burkholderiales</taxon>
        <taxon>Burkholderiaceae</taxon>
        <taxon>Caballeronia</taxon>
    </lineage>
</organism>
<dbReference type="AlphaFoldDB" id="A0A7Z7IDI7"/>
<keyword evidence="3" id="KW-1185">Reference proteome</keyword>
<comment type="caution">
    <text evidence="2">The sequence shown here is derived from an EMBL/GenBank/DDBJ whole genome shotgun (WGS) entry which is preliminary data.</text>
</comment>
<proteinExistence type="predicted"/>
<protein>
    <submittedName>
        <fullName evidence="2">TIR domain-containing protein</fullName>
    </submittedName>
</protein>
<sequence length="264" mass="28861">MTDTVELFISHAHRDVDLAAQLVAAITTAMDVPPNGVRCTSLPGYKLEIGTMPAQQLRHELSSASVVVAIITPFSLASDWVLFELGATWSQAKRVMPLLGGRIKSADLPGPMRSMHCAELDKASSLDEFIETLGKELRWSARNAVAARAQLGILAQYAATKSYVDSDLQLELNAGFAAKVARIGNSQVQILNYVTHRGGKDAYLSQEALEKAFTDIHTGLYYRLEQLRFLGILSKRKTGTSNGIPQYEWGLADEYRTALGDAHP</sequence>
<reference evidence="2 3" key="1">
    <citation type="submission" date="2017-09" db="EMBL/GenBank/DDBJ databases">
        <authorList>
            <person name="Varghese N."/>
            <person name="Submissions S."/>
        </authorList>
    </citation>
    <scope>NUCLEOTIDE SEQUENCE [LARGE SCALE GENOMIC DNA]</scope>
    <source>
        <strain evidence="2 3">OK806</strain>
    </source>
</reference>
<feature type="domain" description="TIR" evidence="1">
    <location>
        <begin position="8"/>
        <end position="123"/>
    </location>
</feature>
<dbReference type="EMBL" id="OCSU01000003">
    <property type="protein sequence ID" value="SOE88758.1"/>
    <property type="molecule type" value="Genomic_DNA"/>
</dbReference>
<evidence type="ECO:0000313" key="2">
    <source>
        <dbReference type="EMBL" id="SOE88758.1"/>
    </source>
</evidence>
<dbReference type="RefSeq" id="WP_097190831.1">
    <property type="nucleotide sequence ID" value="NZ_OCSU01000003.1"/>
</dbReference>
<evidence type="ECO:0000259" key="1">
    <source>
        <dbReference type="Pfam" id="PF13676"/>
    </source>
</evidence>
<dbReference type="Pfam" id="PF13676">
    <property type="entry name" value="TIR_2"/>
    <property type="match status" value="1"/>
</dbReference>
<name>A0A7Z7IDI7_9BURK</name>